<gene>
    <name evidence="1" type="ORF">PSON_ATCC_30995.1.T0100018</name>
</gene>
<organism evidence="1 2">
    <name type="scientific">Paramecium sonneborni</name>
    <dbReference type="NCBI Taxonomy" id="65129"/>
    <lineage>
        <taxon>Eukaryota</taxon>
        <taxon>Sar</taxon>
        <taxon>Alveolata</taxon>
        <taxon>Ciliophora</taxon>
        <taxon>Intramacronucleata</taxon>
        <taxon>Oligohymenophorea</taxon>
        <taxon>Peniculida</taxon>
        <taxon>Parameciidae</taxon>
        <taxon>Paramecium</taxon>
    </lineage>
</organism>
<dbReference type="Proteomes" id="UP000692954">
    <property type="component" value="Unassembled WGS sequence"/>
</dbReference>
<keyword evidence="2" id="KW-1185">Reference proteome</keyword>
<dbReference type="AlphaFoldDB" id="A0A8S1KME7"/>
<name>A0A8S1KME7_9CILI</name>
<evidence type="ECO:0000313" key="2">
    <source>
        <dbReference type="Proteomes" id="UP000692954"/>
    </source>
</evidence>
<dbReference type="EMBL" id="CAJJDN010000010">
    <property type="protein sequence ID" value="CAD8056007.1"/>
    <property type="molecule type" value="Genomic_DNA"/>
</dbReference>
<sequence>MDCDTLQSKKLLQFQQTQQQSYDPAVVLDQMSMKTNNYFYPQYISIYKNNLLTNPI</sequence>
<evidence type="ECO:0000313" key="1">
    <source>
        <dbReference type="EMBL" id="CAD8056007.1"/>
    </source>
</evidence>
<comment type="caution">
    <text evidence="1">The sequence shown here is derived from an EMBL/GenBank/DDBJ whole genome shotgun (WGS) entry which is preliminary data.</text>
</comment>
<protein>
    <submittedName>
        <fullName evidence="1">Uncharacterized protein</fullName>
    </submittedName>
</protein>
<reference evidence="1" key="1">
    <citation type="submission" date="2021-01" db="EMBL/GenBank/DDBJ databases">
        <authorList>
            <consortium name="Genoscope - CEA"/>
            <person name="William W."/>
        </authorList>
    </citation>
    <scope>NUCLEOTIDE SEQUENCE</scope>
</reference>
<accession>A0A8S1KME7</accession>
<proteinExistence type="predicted"/>